<dbReference type="InterPro" id="IPR012373">
    <property type="entry name" value="Ferrdict_sens_TM"/>
</dbReference>
<keyword evidence="1" id="KW-0472">Membrane</keyword>
<evidence type="ECO:0000256" key="1">
    <source>
        <dbReference type="SAM" id="Phobius"/>
    </source>
</evidence>
<dbReference type="Pfam" id="PF04773">
    <property type="entry name" value="FecR"/>
    <property type="match status" value="1"/>
</dbReference>
<reference evidence="4 5" key="1">
    <citation type="submission" date="2018-06" db="EMBL/GenBank/DDBJ databases">
        <authorList>
            <consortium name="Pathogen Informatics"/>
            <person name="Doyle S."/>
        </authorList>
    </citation>
    <scope>NUCLEOTIDE SEQUENCE [LARGE SCALE GENOMIC DNA]</scope>
    <source>
        <strain evidence="4 5">NCTC11388</strain>
    </source>
</reference>
<proteinExistence type="predicted"/>
<evidence type="ECO:0000259" key="2">
    <source>
        <dbReference type="Pfam" id="PF04773"/>
    </source>
</evidence>
<keyword evidence="1" id="KW-0812">Transmembrane</keyword>
<accession>A0A380BM51</accession>
<feature type="domain" description="FecR protein" evidence="2">
    <location>
        <begin position="165"/>
        <end position="260"/>
    </location>
</feature>
<dbReference type="Gene3D" id="2.60.120.1440">
    <property type="match status" value="1"/>
</dbReference>
<dbReference type="InterPro" id="IPR006860">
    <property type="entry name" value="FecR"/>
</dbReference>
<dbReference type="PANTHER" id="PTHR30273">
    <property type="entry name" value="PERIPLASMIC SIGNAL SENSOR AND SIGMA FACTOR ACTIVATOR FECR-RELATED"/>
    <property type="match status" value="1"/>
</dbReference>
<dbReference type="Gene3D" id="3.55.50.30">
    <property type="match status" value="1"/>
</dbReference>
<feature type="transmembrane region" description="Helical" evidence="1">
    <location>
        <begin position="68"/>
        <end position="89"/>
    </location>
</feature>
<dbReference type="Proteomes" id="UP000254893">
    <property type="component" value="Unassembled WGS sequence"/>
</dbReference>
<protein>
    <submittedName>
        <fullName evidence="4">Fec operon regulator FecR</fullName>
    </submittedName>
</protein>
<gene>
    <name evidence="4" type="ORF">NCTC11388_01304</name>
</gene>
<dbReference type="EMBL" id="UGYW01000002">
    <property type="protein sequence ID" value="SUJ03641.1"/>
    <property type="molecule type" value="Genomic_DNA"/>
</dbReference>
<dbReference type="RefSeq" id="WP_115169523.1">
    <property type="nucleotide sequence ID" value="NZ_UGYW01000002.1"/>
</dbReference>
<keyword evidence="1" id="KW-1133">Transmembrane helix</keyword>
<dbReference type="PANTHER" id="PTHR30273:SF2">
    <property type="entry name" value="PROTEIN FECR"/>
    <property type="match status" value="1"/>
</dbReference>
<dbReference type="GO" id="GO:0016989">
    <property type="term" value="F:sigma factor antagonist activity"/>
    <property type="evidence" value="ECO:0007669"/>
    <property type="project" value="TreeGrafter"/>
</dbReference>
<organism evidence="4 5">
    <name type="scientific">Sphingobacterium spiritivorum</name>
    <name type="common">Flavobacterium spiritivorum</name>
    <dbReference type="NCBI Taxonomy" id="258"/>
    <lineage>
        <taxon>Bacteria</taxon>
        <taxon>Pseudomonadati</taxon>
        <taxon>Bacteroidota</taxon>
        <taxon>Sphingobacteriia</taxon>
        <taxon>Sphingobacteriales</taxon>
        <taxon>Sphingobacteriaceae</taxon>
        <taxon>Sphingobacterium</taxon>
    </lineage>
</organism>
<name>A0A380BM51_SPHSI</name>
<dbReference type="FunFam" id="2.60.120.1440:FF:000001">
    <property type="entry name" value="Putative anti-sigma factor"/>
    <property type="match status" value="1"/>
</dbReference>
<dbReference type="Pfam" id="PF16344">
    <property type="entry name" value="FecR_C"/>
    <property type="match status" value="1"/>
</dbReference>
<evidence type="ECO:0000259" key="3">
    <source>
        <dbReference type="Pfam" id="PF16344"/>
    </source>
</evidence>
<sequence length="376" mass="42314">MKADKKISHILTKYLRRQESVEERQALYKWYDELDHVHSDADTGSSQKRTKAKLWKEINPAPSVIKPLWYKFGAVAALLLIGYFGYTYFNARNSFSPMEAQEIAAITPGENKATITLADGKIIDLTDLDTDQSLTTGNGLFIKDASGRITYVNKTTTARPDKLNTLKTPKAGQYSIVLSDGTKVFLNAESSLSYPETFGNTDRIVMLQGEAYFEVTKDPQHRKFIVKTAKQTTEVLGTKFNINAYEDESVVKTTLAEGSIRVNPNNKNITPITLKPDEQTVLQANKILSQQVDASYAIGWTQGQFCFDGTNSEEVLRQIARWYDVEIEYANKNAITYSGKIPKNLSLDKLIKLLEYADINVQAVTNQQNKRKLIIN</sequence>
<evidence type="ECO:0000313" key="4">
    <source>
        <dbReference type="EMBL" id="SUJ03641.1"/>
    </source>
</evidence>
<evidence type="ECO:0000313" key="5">
    <source>
        <dbReference type="Proteomes" id="UP000254893"/>
    </source>
</evidence>
<feature type="domain" description="Protein FecR C-terminal" evidence="3">
    <location>
        <begin position="304"/>
        <end position="361"/>
    </location>
</feature>
<dbReference type="AlphaFoldDB" id="A0A380BM51"/>
<dbReference type="InterPro" id="IPR032508">
    <property type="entry name" value="FecR_C"/>
</dbReference>
<dbReference type="PIRSF" id="PIRSF018266">
    <property type="entry name" value="FecR"/>
    <property type="match status" value="1"/>
</dbReference>